<name>A0A426Y471_ENSVE</name>
<dbReference type="EMBL" id="AMZH03015124">
    <property type="protein sequence ID" value="RRT46543.1"/>
    <property type="molecule type" value="Genomic_DNA"/>
</dbReference>
<organism evidence="1 2">
    <name type="scientific">Ensete ventricosum</name>
    <name type="common">Abyssinian banana</name>
    <name type="synonym">Musa ensete</name>
    <dbReference type="NCBI Taxonomy" id="4639"/>
    <lineage>
        <taxon>Eukaryota</taxon>
        <taxon>Viridiplantae</taxon>
        <taxon>Streptophyta</taxon>
        <taxon>Embryophyta</taxon>
        <taxon>Tracheophyta</taxon>
        <taxon>Spermatophyta</taxon>
        <taxon>Magnoliopsida</taxon>
        <taxon>Liliopsida</taxon>
        <taxon>Zingiberales</taxon>
        <taxon>Musaceae</taxon>
        <taxon>Ensete</taxon>
    </lineage>
</organism>
<sequence length="162" mass="17621">MSQSGEVTRVRKIVSMVWRCDSAILTSGRFLRKMSARPPAKRPGSSCLRSAEPLRRSIPDTLSVTYCQGCCRLVSPSHSLCHVASRPCQGRCRRVSPLRPLCHGANHAAAMSGARDHVCCRSIGTSDLPAIFAEAGSTPNVRPTWRHCDVTERHNRGAGVVS</sequence>
<dbReference type="Proteomes" id="UP000287651">
    <property type="component" value="Unassembled WGS sequence"/>
</dbReference>
<accession>A0A426Y471</accession>
<reference evidence="1 2" key="1">
    <citation type="journal article" date="2014" name="Agronomy (Basel)">
        <title>A Draft Genome Sequence for Ensete ventricosum, the Drought-Tolerant Tree Against Hunger.</title>
        <authorList>
            <person name="Harrison J."/>
            <person name="Moore K.A."/>
            <person name="Paszkiewicz K."/>
            <person name="Jones T."/>
            <person name="Grant M."/>
            <person name="Ambacheew D."/>
            <person name="Muzemil S."/>
            <person name="Studholme D.J."/>
        </authorList>
    </citation>
    <scope>NUCLEOTIDE SEQUENCE [LARGE SCALE GENOMIC DNA]</scope>
</reference>
<evidence type="ECO:0000313" key="2">
    <source>
        <dbReference type="Proteomes" id="UP000287651"/>
    </source>
</evidence>
<comment type="caution">
    <text evidence="1">The sequence shown here is derived from an EMBL/GenBank/DDBJ whole genome shotgun (WGS) entry which is preliminary data.</text>
</comment>
<gene>
    <name evidence="1" type="ORF">B296_00054370</name>
</gene>
<evidence type="ECO:0000313" key="1">
    <source>
        <dbReference type="EMBL" id="RRT46543.1"/>
    </source>
</evidence>
<proteinExistence type="predicted"/>
<dbReference type="AlphaFoldDB" id="A0A426Y471"/>
<protein>
    <submittedName>
        <fullName evidence="1">Uncharacterized protein</fullName>
    </submittedName>
</protein>